<proteinExistence type="predicted"/>
<gene>
    <name evidence="7" type="ORF">FA14DRAFT_172189</name>
</gene>
<dbReference type="GeneID" id="37022167"/>
<keyword evidence="3" id="KW-0256">Endoplasmic reticulum</keyword>
<sequence length="228" mass="25533">MPHLIVSDAVAKQLHDLTKSNKATQSDDRIQRLKDELASPPQPDMKDAYYEKGSTVLSHQCLVDVASLSQDGDNLSLNNLLRGAKVAIPIKPKPERSPALIEALRKIELEQQEKEYAAMMPSQSDKSLSFLDTFRSGGSGKSGYGKDNSNDDEEWAEVRQQISAIINVLVSMVAVAVAVWWAGGTADPIWKTLVAMPLCFLVAIAETFLYWTYWENLKKKKERLRKRK</sequence>
<dbReference type="EMBL" id="KZ819603">
    <property type="protein sequence ID" value="PWN35569.1"/>
    <property type="molecule type" value="Genomic_DNA"/>
</dbReference>
<dbReference type="GO" id="GO:0070072">
    <property type="term" value="P:vacuolar proton-transporting V-type ATPase complex assembly"/>
    <property type="evidence" value="ECO:0007669"/>
    <property type="project" value="InterPro"/>
</dbReference>
<evidence type="ECO:0000256" key="1">
    <source>
        <dbReference type="ARBA" id="ARBA00004477"/>
    </source>
</evidence>
<dbReference type="InParanoid" id="A0A316VD46"/>
<name>A0A316VD46_9BASI</name>
<keyword evidence="2 6" id="KW-0812">Transmembrane</keyword>
<evidence type="ECO:0000313" key="7">
    <source>
        <dbReference type="EMBL" id="PWN35569.1"/>
    </source>
</evidence>
<dbReference type="PANTHER" id="PTHR31394">
    <property type="entry name" value="TRANSMEMBRANE PROTEIN 199"/>
    <property type="match status" value="1"/>
</dbReference>
<accession>A0A316VD46</accession>
<keyword evidence="8" id="KW-1185">Reference proteome</keyword>
<evidence type="ECO:0000313" key="8">
    <source>
        <dbReference type="Proteomes" id="UP000245771"/>
    </source>
</evidence>
<protein>
    <recommendedName>
        <fullName evidence="9">Endoplasmic reticulum-based factor for assembly of V-ATPase</fullName>
    </recommendedName>
</protein>
<evidence type="ECO:0000256" key="4">
    <source>
        <dbReference type="ARBA" id="ARBA00022989"/>
    </source>
</evidence>
<organism evidence="7 8">
    <name type="scientific">Meira miltonrushii</name>
    <dbReference type="NCBI Taxonomy" id="1280837"/>
    <lineage>
        <taxon>Eukaryota</taxon>
        <taxon>Fungi</taxon>
        <taxon>Dikarya</taxon>
        <taxon>Basidiomycota</taxon>
        <taxon>Ustilaginomycotina</taxon>
        <taxon>Exobasidiomycetes</taxon>
        <taxon>Exobasidiales</taxon>
        <taxon>Brachybasidiaceae</taxon>
        <taxon>Meira</taxon>
    </lineage>
</organism>
<evidence type="ECO:0008006" key="9">
    <source>
        <dbReference type="Google" id="ProtNLM"/>
    </source>
</evidence>
<evidence type="ECO:0000256" key="6">
    <source>
        <dbReference type="SAM" id="Phobius"/>
    </source>
</evidence>
<dbReference type="PANTHER" id="PTHR31394:SF1">
    <property type="entry name" value="TRANSMEMBRANE PROTEIN 199"/>
    <property type="match status" value="1"/>
</dbReference>
<evidence type="ECO:0000256" key="3">
    <source>
        <dbReference type="ARBA" id="ARBA00022824"/>
    </source>
</evidence>
<dbReference type="Pfam" id="PF11712">
    <property type="entry name" value="Vma12"/>
    <property type="match status" value="1"/>
</dbReference>
<keyword evidence="5 6" id="KW-0472">Membrane</keyword>
<dbReference type="InterPro" id="IPR021013">
    <property type="entry name" value="ATPase_Vma12"/>
</dbReference>
<dbReference type="GO" id="GO:0005789">
    <property type="term" value="C:endoplasmic reticulum membrane"/>
    <property type="evidence" value="ECO:0007669"/>
    <property type="project" value="UniProtKB-SubCell"/>
</dbReference>
<reference evidence="7 8" key="1">
    <citation type="journal article" date="2018" name="Mol. Biol. Evol.">
        <title>Broad Genomic Sampling Reveals a Smut Pathogenic Ancestry of the Fungal Clade Ustilaginomycotina.</title>
        <authorList>
            <person name="Kijpornyongpan T."/>
            <person name="Mondo S.J."/>
            <person name="Barry K."/>
            <person name="Sandor L."/>
            <person name="Lee J."/>
            <person name="Lipzen A."/>
            <person name="Pangilinan J."/>
            <person name="LaButti K."/>
            <person name="Hainaut M."/>
            <person name="Henrissat B."/>
            <person name="Grigoriev I.V."/>
            <person name="Spatafora J.W."/>
            <person name="Aime M.C."/>
        </authorList>
    </citation>
    <scope>NUCLEOTIDE SEQUENCE [LARGE SCALE GENOMIC DNA]</scope>
    <source>
        <strain evidence="7 8">MCA 3882</strain>
    </source>
</reference>
<dbReference type="AlphaFoldDB" id="A0A316VD46"/>
<feature type="transmembrane region" description="Helical" evidence="6">
    <location>
        <begin position="164"/>
        <end position="183"/>
    </location>
</feature>
<keyword evidence="4 6" id="KW-1133">Transmembrane helix</keyword>
<dbReference type="Proteomes" id="UP000245771">
    <property type="component" value="Unassembled WGS sequence"/>
</dbReference>
<dbReference type="OrthoDB" id="19981at2759"/>
<dbReference type="RefSeq" id="XP_025355871.1">
    <property type="nucleotide sequence ID" value="XM_025500386.1"/>
</dbReference>
<evidence type="ECO:0000256" key="2">
    <source>
        <dbReference type="ARBA" id="ARBA00022692"/>
    </source>
</evidence>
<evidence type="ECO:0000256" key="5">
    <source>
        <dbReference type="ARBA" id="ARBA00023136"/>
    </source>
</evidence>
<feature type="transmembrane region" description="Helical" evidence="6">
    <location>
        <begin position="189"/>
        <end position="213"/>
    </location>
</feature>
<comment type="subcellular location">
    <subcellularLocation>
        <location evidence="1">Endoplasmic reticulum membrane</location>
        <topology evidence="1">Multi-pass membrane protein</topology>
    </subcellularLocation>
</comment>